<dbReference type="GO" id="GO:0004252">
    <property type="term" value="F:serine-type endopeptidase activity"/>
    <property type="evidence" value="ECO:0007669"/>
    <property type="project" value="InterPro"/>
</dbReference>
<dbReference type="GO" id="GO:0006508">
    <property type="term" value="P:proteolysis"/>
    <property type="evidence" value="ECO:0007669"/>
    <property type="project" value="UniProtKB-KW"/>
</dbReference>
<dbReference type="InterPro" id="IPR033116">
    <property type="entry name" value="TRYPSIN_SER"/>
</dbReference>
<accession>U3I913</accession>
<dbReference type="FunFam" id="2.40.10.10:FF:000120">
    <property type="entry name" value="Putative serine protease"/>
    <property type="match status" value="1"/>
</dbReference>
<reference evidence="8" key="3">
    <citation type="submission" date="2025-09" db="UniProtKB">
        <authorList>
            <consortium name="Ensembl"/>
        </authorList>
    </citation>
    <scope>IDENTIFICATION</scope>
</reference>
<keyword evidence="4 6" id="KW-0720">Serine protease</keyword>
<evidence type="ECO:0000256" key="5">
    <source>
        <dbReference type="ARBA" id="ARBA00023157"/>
    </source>
</evidence>
<dbReference type="Proteomes" id="UP000016666">
    <property type="component" value="Chromosome Z"/>
</dbReference>
<evidence type="ECO:0000259" key="7">
    <source>
        <dbReference type="PROSITE" id="PS50240"/>
    </source>
</evidence>
<dbReference type="InterPro" id="IPR043504">
    <property type="entry name" value="Peptidase_S1_PA_chymotrypsin"/>
</dbReference>
<evidence type="ECO:0000313" key="8">
    <source>
        <dbReference type="Ensembl" id="ENSAPLP00000003734.2"/>
    </source>
</evidence>
<name>U3I913_ANAPP</name>
<dbReference type="PANTHER" id="PTHR24264:SF58">
    <property type="entry name" value="SI:DKEY-33M11.8-RELATED"/>
    <property type="match status" value="1"/>
</dbReference>
<feature type="domain" description="Peptidase S1" evidence="7">
    <location>
        <begin position="75"/>
        <end position="307"/>
    </location>
</feature>
<dbReference type="PRINTS" id="PR00722">
    <property type="entry name" value="CHYMOTRYPSIN"/>
</dbReference>
<dbReference type="SUPFAM" id="SSF50494">
    <property type="entry name" value="Trypsin-like serine proteases"/>
    <property type="match status" value="1"/>
</dbReference>
<dbReference type="PROSITE" id="PS00135">
    <property type="entry name" value="TRYPSIN_SER"/>
    <property type="match status" value="1"/>
</dbReference>
<dbReference type="HOGENOM" id="CLU_006842_1_0_1"/>
<dbReference type="InterPro" id="IPR001254">
    <property type="entry name" value="Trypsin_dom"/>
</dbReference>
<protein>
    <recommendedName>
        <fullName evidence="7">Peptidase S1 domain-containing protein</fullName>
    </recommendedName>
</protein>
<dbReference type="PANTHER" id="PTHR24264">
    <property type="entry name" value="TRYPSIN-RELATED"/>
    <property type="match status" value="1"/>
</dbReference>
<evidence type="ECO:0000256" key="4">
    <source>
        <dbReference type="ARBA" id="ARBA00022825"/>
    </source>
</evidence>
<dbReference type="AlphaFoldDB" id="U3I913"/>
<dbReference type="InterPro" id="IPR018114">
    <property type="entry name" value="TRYPSIN_HIS"/>
</dbReference>
<sequence>MLIFLVLSSKRYREFYYCKNHNNNCKYFLYANARLLKWNCMRQHLPSKTSNFVLTSRNYEEDDSSRGRQDGCSDIIGGHPVPPHSRPYMAAIQTKNSTVCGGALVGDQWVLTAAHCTLEKEEFRVVLGAHRASIHEKEQQIFKVMNIFSHPQFNKSSRTNDIMLVKLDRVANLNKYVQLLHLPECAEDIKHGTECTVAGWGITSSEKPSECLRETTLKIVDRKKCEKQYIKKKVKITSNMLCARGRKKFRRSDACQGDSGGPLICRGHYSGIVSFGEECEKRHKGHLPGVYTRLTKNYIDWIKETVSHNRVP</sequence>
<dbReference type="Pfam" id="PF00089">
    <property type="entry name" value="Trypsin"/>
    <property type="match status" value="1"/>
</dbReference>
<proteinExistence type="predicted"/>
<organism evidence="8 9">
    <name type="scientific">Anas platyrhynchos platyrhynchos</name>
    <name type="common">Northern mallard</name>
    <dbReference type="NCBI Taxonomy" id="8840"/>
    <lineage>
        <taxon>Eukaryota</taxon>
        <taxon>Metazoa</taxon>
        <taxon>Chordata</taxon>
        <taxon>Craniata</taxon>
        <taxon>Vertebrata</taxon>
        <taxon>Euteleostomi</taxon>
        <taxon>Archelosauria</taxon>
        <taxon>Archosauria</taxon>
        <taxon>Dinosauria</taxon>
        <taxon>Saurischia</taxon>
        <taxon>Theropoda</taxon>
        <taxon>Coelurosauria</taxon>
        <taxon>Aves</taxon>
        <taxon>Neognathae</taxon>
        <taxon>Galloanserae</taxon>
        <taxon>Anseriformes</taxon>
        <taxon>Anatidae</taxon>
        <taxon>Anatinae</taxon>
        <taxon>Anas</taxon>
    </lineage>
</organism>
<keyword evidence="3 6" id="KW-0378">Hydrolase</keyword>
<keyword evidence="1 6" id="KW-0645">Protease</keyword>
<evidence type="ECO:0000256" key="1">
    <source>
        <dbReference type="ARBA" id="ARBA00022670"/>
    </source>
</evidence>
<reference evidence="8 9" key="1">
    <citation type="submission" date="2017-10" db="EMBL/GenBank/DDBJ databases">
        <title>A new Pekin duck reference genome.</title>
        <authorList>
            <person name="Hou Z.-C."/>
            <person name="Zhou Z.-K."/>
            <person name="Zhu F."/>
            <person name="Hou S.-S."/>
        </authorList>
    </citation>
    <scope>NUCLEOTIDE SEQUENCE [LARGE SCALE GENOMIC DNA]</scope>
</reference>
<dbReference type="Ensembl" id="ENSAPLT00000004340.2">
    <property type="protein sequence ID" value="ENSAPLP00000003734.2"/>
    <property type="gene ID" value="ENSAPLG00000004213.2"/>
</dbReference>
<dbReference type="PROSITE" id="PS50240">
    <property type="entry name" value="TRYPSIN_DOM"/>
    <property type="match status" value="1"/>
</dbReference>
<dbReference type="GO" id="GO:0005615">
    <property type="term" value="C:extracellular space"/>
    <property type="evidence" value="ECO:0007669"/>
    <property type="project" value="TreeGrafter"/>
</dbReference>
<keyword evidence="5" id="KW-1015">Disulfide bond</keyword>
<dbReference type="GeneTree" id="ENSGT00940000162161"/>
<keyword evidence="2" id="KW-0732">Signal</keyword>
<evidence type="ECO:0000256" key="3">
    <source>
        <dbReference type="ARBA" id="ARBA00022801"/>
    </source>
</evidence>
<dbReference type="InterPro" id="IPR050127">
    <property type="entry name" value="Serine_Proteases_S1"/>
</dbReference>
<dbReference type="InterPro" id="IPR009003">
    <property type="entry name" value="Peptidase_S1_PA"/>
</dbReference>
<dbReference type="Gene3D" id="2.40.10.10">
    <property type="entry name" value="Trypsin-like serine proteases"/>
    <property type="match status" value="2"/>
</dbReference>
<evidence type="ECO:0000256" key="6">
    <source>
        <dbReference type="RuleBase" id="RU363034"/>
    </source>
</evidence>
<dbReference type="SMART" id="SM00020">
    <property type="entry name" value="Tryp_SPc"/>
    <property type="match status" value="1"/>
</dbReference>
<dbReference type="InterPro" id="IPR001314">
    <property type="entry name" value="Peptidase_S1A"/>
</dbReference>
<reference evidence="8" key="2">
    <citation type="submission" date="2025-08" db="UniProtKB">
        <authorList>
            <consortium name="Ensembl"/>
        </authorList>
    </citation>
    <scope>IDENTIFICATION</scope>
</reference>
<keyword evidence="9" id="KW-1185">Reference proteome</keyword>
<dbReference type="CDD" id="cd00190">
    <property type="entry name" value="Tryp_SPc"/>
    <property type="match status" value="1"/>
</dbReference>
<dbReference type="PROSITE" id="PS00134">
    <property type="entry name" value="TRYPSIN_HIS"/>
    <property type="match status" value="1"/>
</dbReference>
<dbReference type="STRING" id="8840.ENSAPLP00000003734"/>
<evidence type="ECO:0000256" key="2">
    <source>
        <dbReference type="ARBA" id="ARBA00022729"/>
    </source>
</evidence>
<evidence type="ECO:0000313" key="9">
    <source>
        <dbReference type="Proteomes" id="UP000016666"/>
    </source>
</evidence>